<dbReference type="Proteomes" id="UP000616151">
    <property type="component" value="Unassembled WGS sequence"/>
</dbReference>
<organism evidence="1 2">
    <name type="scientific">Taklimakanibacter albus</name>
    <dbReference type="NCBI Taxonomy" id="2800327"/>
    <lineage>
        <taxon>Bacteria</taxon>
        <taxon>Pseudomonadati</taxon>
        <taxon>Pseudomonadota</taxon>
        <taxon>Alphaproteobacteria</taxon>
        <taxon>Hyphomicrobiales</taxon>
        <taxon>Aestuariivirgaceae</taxon>
        <taxon>Taklimakanibacter</taxon>
    </lineage>
</organism>
<comment type="caution">
    <text evidence="1">The sequence shown here is derived from an EMBL/GenBank/DDBJ whole genome shotgun (WGS) entry which is preliminary data.</text>
</comment>
<protein>
    <submittedName>
        <fullName evidence="1">Heparinase II/III family protein</fullName>
    </submittedName>
</protein>
<name>A0ACC5RGH8_9HYPH</name>
<keyword evidence="2" id="KW-1185">Reference proteome</keyword>
<evidence type="ECO:0000313" key="1">
    <source>
        <dbReference type="EMBL" id="MBK1871523.1"/>
    </source>
</evidence>
<accession>A0ACC5RGH8</accession>
<reference evidence="1" key="1">
    <citation type="submission" date="2021-01" db="EMBL/GenBank/DDBJ databases">
        <authorList>
            <person name="Sun Q."/>
        </authorList>
    </citation>
    <scope>NUCLEOTIDE SEQUENCE</scope>
    <source>
        <strain evidence="1">YIM B02566</strain>
    </source>
</reference>
<evidence type="ECO:0000313" key="2">
    <source>
        <dbReference type="Proteomes" id="UP000616151"/>
    </source>
</evidence>
<gene>
    <name evidence="1" type="ORF">JHL16_34475</name>
</gene>
<proteinExistence type="predicted"/>
<sequence length="562" mass="61686">MLRALESRFELFGALRAGLGATLQPFEKAQDFGRSLLRRWRPSRLARPIIPLILGNPELGRQIYRNRFVLAGHSISGGTDSIFQKLVLEPAFLIELHGFTWLAHLEAAGSAMHRAYARTLVLDWLTHQRGLPQEARRSDVAAVRLMALVRHAPFLLKGAGSAFEDKFLRLIARETAQMAHEPGRIEQALALAYAVTAFESTLAFRAQAYERLELAIAEQILPDGGHVSRNPATLLNLLLDLVPLRSAIIAAREPLPQRFSAGIERMLPMLRFFCHGDDGLAVIQGVADPAVRQMRAVFGQDTTLGRPVSLAAYSGFSRMSHGQALVITDFGADAACSGPLAFEFSDGPARIVVNCGYPADGSKRWIYAASGPAAHNTLSLDAGAADRAQSALARWTGALRQKESERRGVSETSEHGTIFHGGDVLDGNLLHERDLYLGASGDDFRGEDRFIRDGASDPAYTGLPYTLRFHLHPSVKATLSKDGGTVMLMLANRAAWRFAAKGCVVELTDSVYLAGLPQPRRTQQIVLKGVIGRHDRVNWAFRRVAKRDRREVAPNAEPELPF</sequence>
<dbReference type="EMBL" id="JAENHL010000008">
    <property type="protein sequence ID" value="MBK1871523.1"/>
    <property type="molecule type" value="Genomic_DNA"/>
</dbReference>